<proteinExistence type="predicted"/>
<dbReference type="SMART" id="SM01008">
    <property type="entry name" value="Ald_Xan_dh_C"/>
    <property type="match status" value="1"/>
</dbReference>
<dbReference type="EMBL" id="JBHUGH010000005">
    <property type="protein sequence ID" value="MFD1912202.1"/>
    <property type="molecule type" value="Genomic_DNA"/>
</dbReference>
<dbReference type="InterPro" id="IPR037165">
    <property type="entry name" value="AldOxase/xan_DH_Mopterin-bd_sf"/>
</dbReference>
<dbReference type="InterPro" id="IPR036856">
    <property type="entry name" value="Ald_Oxase/Xan_DH_a/b_sf"/>
</dbReference>
<protein>
    <submittedName>
        <fullName evidence="3">Xanthine dehydrogenase family protein molybdopterin-binding subunit</fullName>
    </submittedName>
</protein>
<dbReference type="InterPro" id="IPR046867">
    <property type="entry name" value="AldOxase/xan_DH_MoCoBD2"/>
</dbReference>
<accession>A0ABW4S6H9</accession>
<keyword evidence="4" id="KW-1185">Reference proteome</keyword>
<gene>
    <name evidence="3" type="ORF">ACFSGJ_08240</name>
</gene>
<evidence type="ECO:0000313" key="4">
    <source>
        <dbReference type="Proteomes" id="UP001597353"/>
    </source>
</evidence>
<dbReference type="Gene3D" id="3.90.1170.50">
    <property type="entry name" value="Aldehyde oxidase/xanthine dehydrogenase, a/b hammerhead"/>
    <property type="match status" value="1"/>
</dbReference>
<evidence type="ECO:0000313" key="3">
    <source>
        <dbReference type="EMBL" id="MFD1912202.1"/>
    </source>
</evidence>
<dbReference type="SUPFAM" id="SSF56003">
    <property type="entry name" value="Molybdenum cofactor-binding domain"/>
    <property type="match status" value="1"/>
</dbReference>
<dbReference type="SUPFAM" id="SSF54665">
    <property type="entry name" value="CO dehydrogenase molybdoprotein N-domain-like"/>
    <property type="match status" value="1"/>
</dbReference>
<dbReference type="Pfam" id="PF20256">
    <property type="entry name" value="MoCoBD_2"/>
    <property type="match status" value="1"/>
</dbReference>
<dbReference type="PANTHER" id="PTHR11908">
    <property type="entry name" value="XANTHINE DEHYDROGENASE"/>
    <property type="match status" value="1"/>
</dbReference>
<dbReference type="InterPro" id="IPR008274">
    <property type="entry name" value="AldOxase/xan_DH_MoCoBD1"/>
</dbReference>
<evidence type="ECO:0000259" key="2">
    <source>
        <dbReference type="SMART" id="SM01008"/>
    </source>
</evidence>
<comment type="caution">
    <text evidence="3">The sequence shown here is derived from an EMBL/GenBank/DDBJ whole genome shotgun (WGS) entry which is preliminary data.</text>
</comment>
<feature type="region of interest" description="Disordered" evidence="1">
    <location>
        <begin position="1"/>
        <end position="31"/>
    </location>
</feature>
<dbReference type="Pfam" id="PF01315">
    <property type="entry name" value="Ald_Xan_dh_C"/>
    <property type="match status" value="1"/>
</dbReference>
<dbReference type="RefSeq" id="WP_390260634.1">
    <property type="nucleotide sequence ID" value="NZ_JBHUGH010000005.1"/>
</dbReference>
<dbReference type="Pfam" id="PF02738">
    <property type="entry name" value="MoCoBD_1"/>
    <property type="match status" value="1"/>
</dbReference>
<dbReference type="InterPro" id="IPR016208">
    <property type="entry name" value="Ald_Oxase/xanthine_DH-like"/>
</dbReference>
<reference evidence="4" key="1">
    <citation type="journal article" date="2019" name="Int. J. Syst. Evol. Microbiol.">
        <title>The Global Catalogue of Microorganisms (GCM) 10K type strain sequencing project: providing services to taxonomists for standard genome sequencing and annotation.</title>
        <authorList>
            <consortium name="The Broad Institute Genomics Platform"/>
            <consortium name="The Broad Institute Genome Sequencing Center for Infectious Disease"/>
            <person name="Wu L."/>
            <person name="Ma J."/>
        </authorList>
    </citation>
    <scope>NUCLEOTIDE SEQUENCE [LARGE SCALE GENOMIC DNA]</scope>
    <source>
        <strain evidence="4">CGMCC 4.7242</strain>
    </source>
</reference>
<evidence type="ECO:0000256" key="1">
    <source>
        <dbReference type="SAM" id="MobiDB-lite"/>
    </source>
</evidence>
<name>A0ABW4S6H9_9RHOB</name>
<dbReference type="PANTHER" id="PTHR11908:SF153">
    <property type="entry name" value="DEHYDROGENASE"/>
    <property type="match status" value="1"/>
</dbReference>
<organism evidence="3 4">
    <name type="scientific">Halodurantibacterium flavum</name>
    <dbReference type="NCBI Taxonomy" id="1382802"/>
    <lineage>
        <taxon>Bacteria</taxon>
        <taxon>Pseudomonadati</taxon>
        <taxon>Pseudomonadota</taxon>
        <taxon>Alphaproteobacteria</taxon>
        <taxon>Rhodobacterales</taxon>
        <taxon>Paracoccaceae</taxon>
        <taxon>Halodurantibacterium</taxon>
    </lineage>
</organism>
<dbReference type="Proteomes" id="UP001597353">
    <property type="component" value="Unassembled WGS sequence"/>
</dbReference>
<dbReference type="InterPro" id="IPR000674">
    <property type="entry name" value="Ald_Oxase/Xan_DH_a/b"/>
</dbReference>
<dbReference type="Gene3D" id="3.30.365.10">
    <property type="entry name" value="Aldehyde oxidase/xanthine dehydrogenase, molybdopterin binding domain"/>
    <property type="match status" value="4"/>
</dbReference>
<feature type="domain" description="Aldehyde oxidase/xanthine dehydrogenase a/b hammerhead" evidence="2">
    <location>
        <begin position="34"/>
        <end position="148"/>
    </location>
</feature>
<sequence length="748" mass="80473">MPPLDTAKPGIPPGATARATGQPLDRIDGPDKVTGRAVYAGDIAEKGLLYGMVVNATIPRGRIVALDIAPALRIPGVVEVFSHLNRPDLAWFNSAYEDDDAPPGTHFRPLYDDRVHWSGQPIALVVAEDFETARHAAGMIGVTYESEPHEADLYRAAGNAHVPRQRSSINPSSRGRADLAMAEAALRVEGDYTFGYQFHNPMEMHASTVLWRDGALEIWDKTQSVVNSRDYVCRIFGLKPDQVRVRSPYVGGAFGSGLRPQYQLFMAVMAAQVLGRSVRVVLSREQMFTFGYRPLALQQIALGADANGHLTAIRHDAVQNTSRLEEYQENIVPWSGLIYQCPNVTMKYRLAELDLYTPLDTRAPGAATGVNAFEQAIDAMAHEAGIDPLEFRLINYAERDQTTGMAFTSKQLRACYATAAERFGWSARKPLPRSMREGRELIGWGVATGVWEAMQMNCSARAVMGPEGLMVELAASDIGTGTYTILAQIAAETMGVDPSEVDVRIADSDLPKAPLQGGSAGAATFGSAVKAACETLRETLSRLAVALPQSPLAGKGNVPLQFEGGTIRAEDGSAELPLADLIATCGAQEARADTGPSTASQMRYSRYSHSAVMAEVRVDEELGQIRVTRVVGAVAAGRILNPKTAASQVSGGIVWGIGKALHEEGLLDERLGRFMNHNFAEYHIPVNADIPEIDVIFVPEEDPEVNALGIKGVGEIGVVGTAAAIANAVFHATGRRVGSLPITPDKLL</sequence>